<protein>
    <recommendedName>
        <fullName evidence="3">Small CPxCG-related zinc finger protein</fullName>
    </recommendedName>
</protein>
<dbReference type="Proteomes" id="UP000505020">
    <property type="component" value="Chromosome"/>
</dbReference>
<sequence>MRIAFDCSCGTAIDTTATDDEGMTEWVACDDCGAEFSVTVTLTRHPGERRAA</sequence>
<name>A0A7D3XVR5_9EURY</name>
<evidence type="ECO:0000313" key="2">
    <source>
        <dbReference type="Proteomes" id="UP000505020"/>
    </source>
</evidence>
<dbReference type="EMBL" id="CP053941">
    <property type="protein sequence ID" value="QKG93144.1"/>
    <property type="molecule type" value="Genomic_DNA"/>
</dbReference>
<proteinExistence type="predicted"/>
<keyword evidence="2" id="KW-1185">Reference proteome</keyword>
<organism evidence="1 2">
    <name type="scientific">Halorubrum salinarum</name>
    <dbReference type="NCBI Taxonomy" id="2739057"/>
    <lineage>
        <taxon>Archaea</taxon>
        <taxon>Methanobacteriati</taxon>
        <taxon>Methanobacteriota</taxon>
        <taxon>Stenosarchaea group</taxon>
        <taxon>Halobacteria</taxon>
        <taxon>Halobacteriales</taxon>
        <taxon>Haloferacaceae</taxon>
        <taxon>Halorubrum</taxon>
    </lineage>
</organism>
<dbReference type="KEGG" id="hsai:HPS36_09810"/>
<reference evidence="1 2" key="1">
    <citation type="submission" date="2020-05" db="EMBL/GenBank/DDBJ databases">
        <title>Halorubrum RHB-C sp.nov., an extremely halophilic archaeon isolated from solar salt farm.</title>
        <authorList>
            <person name="Ho H."/>
            <person name="Danganan R.E."/>
            <person name="Dedeles G.R."/>
            <person name="Kim S.-G."/>
        </authorList>
    </citation>
    <scope>NUCLEOTIDE SEQUENCE [LARGE SCALE GENOMIC DNA]</scope>
    <source>
        <strain evidence="1 2">RHB-C</strain>
    </source>
</reference>
<accession>A0A7D3XVR5</accession>
<dbReference type="RefSeq" id="WP_173230002.1">
    <property type="nucleotide sequence ID" value="NZ_CP053941.1"/>
</dbReference>
<gene>
    <name evidence="1" type="ORF">HPS36_09810</name>
</gene>
<evidence type="ECO:0000313" key="1">
    <source>
        <dbReference type="EMBL" id="QKG93144.1"/>
    </source>
</evidence>
<evidence type="ECO:0008006" key="3">
    <source>
        <dbReference type="Google" id="ProtNLM"/>
    </source>
</evidence>
<dbReference type="AlphaFoldDB" id="A0A7D3XVR5"/>
<dbReference type="GeneID" id="55595298"/>